<dbReference type="NCBIfam" id="NF005595">
    <property type="entry name" value="PRK07327.1"/>
    <property type="match status" value="1"/>
</dbReference>
<reference evidence="3 4" key="1">
    <citation type="submission" date="2023-11" db="EMBL/GenBank/DDBJ databases">
        <title>Arctic aerobic anoxygenic photoheterotroph Sediminicoccus rosea KRV36 adapts its photosynthesis to long days of polar summer.</title>
        <authorList>
            <person name="Tomasch J."/>
            <person name="Kopejtka K."/>
            <person name="Bily T."/>
            <person name="Gardiner A.T."/>
            <person name="Gardian Z."/>
            <person name="Shivaramu S."/>
            <person name="Koblizek M."/>
            <person name="Engelhardt F."/>
            <person name="Kaftan D."/>
        </authorList>
    </citation>
    <scope>NUCLEOTIDE SEQUENCE [LARGE SCALE GENOMIC DNA]</scope>
    <source>
        <strain evidence="3 4">R-30</strain>
    </source>
</reference>
<dbReference type="PROSITE" id="PS00166">
    <property type="entry name" value="ENOYL_COA_HYDRATASE"/>
    <property type="match status" value="1"/>
</dbReference>
<dbReference type="InterPro" id="IPR029045">
    <property type="entry name" value="ClpP/crotonase-like_dom_sf"/>
</dbReference>
<proteinExistence type="inferred from homology"/>
<dbReference type="PANTHER" id="PTHR43459">
    <property type="entry name" value="ENOYL-COA HYDRATASE"/>
    <property type="match status" value="1"/>
</dbReference>
<evidence type="ECO:0000256" key="2">
    <source>
        <dbReference type="RuleBase" id="RU003707"/>
    </source>
</evidence>
<dbReference type="SUPFAM" id="SSF52096">
    <property type="entry name" value="ClpP/crotonase"/>
    <property type="match status" value="1"/>
</dbReference>
<dbReference type="Proteomes" id="UP001305521">
    <property type="component" value="Chromosome"/>
</dbReference>
<evidence type="ECO:0000313" key="3">
    <source>
        <dbReference type="EMBL" id="WPB85987.1"/>
    </source>
</evidence>
<name>A0ABZ0PKI5_9PROT</name>
<dbReference type="EMBL" id="CP137852">
    <property type="protein sequence ID" value="WPB85987.1"/>
    <property type="molecule type" value="Genomic_DNA"/>
</dbReference>
<dbReference type="InterPro" id="IPR018376">
    <property type="entry name" value="Enoyl-CoA_hyd/isom_CS"/>
</dbReference>
<dbReference type="PANTHER" id="PTHR43459:SF3">
    <property type="entry name" value="ENOYL-COA HYDRATASE ECHA15 (ENOYL HYDRASE) (UNSATURATED ACYL-COA HYDRATASE) (CROTONASE)-RELATED"/>
    <property type="match status" value="1"/>
</dbReference>
<accession>A0ABZ0PKI5</accession>
<keyword evidence="4" id="KW-1185">Reference proteome</keyword>
<evidence type="ECO:0000313" key="4">
    <source>
        <dbReference type="Proteomes" id="UP001305521"/>
    </source>
</evidence>
<dbReference type="Gene3D" id="1.10.12.10">
    <property type="entry name" value="Lyase 2-enoyl-coa Hydratase, Chain A, domain 2"/>
    <property type="match status" value="1"/>
</dbReference>
<dbReference type="InterPro" id="IPR014748">
    <property type="entry name" value="Enoyl-CoA_hydra_C"/>
</dbReference>
<organism evidence="3 4">
    <name type="scientific">Sediminicoccus rosea</name>
    <dbReference type="NCBI Taxonomy" id="1225128"/>
    <lineage>
        <taxon>Bacteria</taxon>
        <taxon>Pseudomonadati</taxon>
        <taxon>Pseudomonadota</taxon>
        <taxon>Alphaproteobacteria</taxon>
        <taxon>Acetobacterales</taxon>
        <taxon>Roseomonadaceae</taxon>
        <taxon>Sediminicoccus</taxon>
    </lineage>
</organism>
<dbReference type="RefSeq" id="WP_318649964.1">
    <property type="nucleotide sequence ID" value="NZ_CP137852.1"/>
</dbReference>
<evidence type="ECO:0000256" key="1">
    <source>
        <dbReference type="ARBA" id="ARBA00005254"/>
    </source>
</evidence>
<dbReference type="Pfam" id="PF00378">
    <property type="entry name" value="ECH_1"/>
    <property type="match status" value="1"/>
</dbReference>
<dbReference type="InterPro" id="IPR001753">
    <property type="entry name" value="Enoyl-CoA_hydra/iso"/>
</dbReference>
<dbReference type="CDD" id="cd06558">
    <property type="entry name" value="crotonase-like"/>
    <property type="match status" value="1"/>
</dbReference>
<comment type="similarity">
    <text evidence="1 2">Belongs to the enoyl-CoA hydratase/isomerase family.</text>
</comment>
<gene>
    <name evidence="3" type="ORF">R9Z33_03760</name>
</gene>
<dbReference type="Gene3D" id="3.90.226.10">
    <property type="entry name" value="2-enoyl-CoA Hydratase, Chain A, domain 1"/>
    <property type="match status" value="1"/>
</dbReference>
<protein>
    <submittedName>
        <fullName evidence="3">Enoyl-CoA hydratase/isomerase family protein</fullName>
    </submittedName>
</protein>
<sequence length="267" mass="29071">MNYDTLPHILADRPHPRVLRLTLNRPDQLNALTPDMHRALTDVWREIDADPSVSVVIVTGAGRGFSAGGDLDLVGRMMEDFETRIRVWKEARDMVYNMIGCSKPIISAINGPAVGAGLVVALMADITIAGHSAKLIDGHTKLGVAAGDHAPIIWPLLCGMAKAKYYLMTCEPLDGIEAERIGLVSLAVPDDVLQARALETAVRLAEGPQSALRWTKHSMNLWLQQARPIFEAAVAMEFLGFTGPELPEGVQALRERRKPSFVPGSPI</sequence>